<accession>A0A1C3E4L4</accession>
<organism evidence="1 2">
    <name type="scientific">Planctopirus hydrillae</name>
    <dbReference type="NCBI Taxonomy" id="1841610"/>
    <lineage>
        <taxon>Bacteria</taxon>
        <taxon>Pseudomonadati</taxon>
        <taxon>Planctomycetota</taxon>
        <taxon>Planctomycetia</taxon>
        <taxon>Planctomycetales</taxon>
        <taxon>Planctomycetaceae</taxon>
        <taxon>Planctopirus</taxon>
    </lineage>
</organism>
<protein>
    <submittedName>
        <fullName evidence="1">Uncharacterized protein</fullName>
    </submittedName>
</protein>
<gene>
    <name evidence="1" type="ORF">A6X21_13515</name>
</gene>
<reference evidence="1 2" key="1">
    <citation type="submission" date="2016-05" db="EMBL/GenBank/DDBJ databases">
        <title>Genomic and physiological characterization of Planctopirus sp. isolated from fresh water lake.</title>
        <authorList>
            <person name="Subhash Y."/>
            <person name="Ramana C."/>
        </authorList>
    </citation>
    <scope>NUCLEOTIDE SEQUENCE [LARGE SCALE GENOMIC DNA]</scope>
    <source>
        <strain evidence="1 2">JC280</strain>
    </source>
</reference>
<comment type="caution">
    <text evidence="1">The sequence shown here is derived from an EMBL/GenBank/DDBJ whole genome shotgun (WGS) entry which is preliminary data.</text>
</comment>
<evidence type="ECO:0000313" key="2">
    <source>
        <dbReference type="Proteomes" id="UP000094828"/>
    </source>
</evidence>
<dbReference type="AlphaFoldDB" id="A0A1C3E4L4"/>
<keyword evidence="2" id="KW-1185">Reference proteome</keyword>
<dbReference type="EMBL" id="LYDR01000156">
    <property type="protein sequence ID" value="ODA28186.1"/>
    <property type="molecule type" value="Genomic_DNA"/>
</dbReference>
<sequence length="412" mass="46426">MDTEPKQSIESIPAFDAFRNLLVENIGYFPTFHYDRNGLAGHRMRIFRTPPAADIRYSERALVRYICLADIITLAVSQNRAELLTSGLCLLAGGELLRHNKFAGLAFIASAFRDHNFVQLGPRQVIDTAIRAAHKQVAWRAVVNLLFPLAHEIGHLPESQKLCPAAIHSDAIYETYSINFEQVRGFTGNFDYRASLLNAESPLNLPTLRQEVASDFFAVAAMTHLPTRCASSDEVYPLDEIVAGILTFPLVMGAESMALKWGAGKLELQDITLAMHCRYSVIIDSIRASIKAQFRGRQDVAEVCRVIDSAVDHNVSQFDSWHLVVWDAFLDYFRLCQRFAQHSIDDILQMLRESRADARRSLAIASHLEMLADDVHGYSIDPDNHKELHEFSLKMKTFDTIVLRGRNALLLN</sequence>
<dbReference type="OrthoDB" id="9999505at2"/>
<proteinExistence type="predicted"/>
<name>A0A1C3E4L4_9PLAN</name>
<dbReference type="STRING" id="1841610.A6X21_13515"/>
<dbReference type="Proteomes" id="UP000094828">
    <property type="component" value="Unassembled WGS sequence"/>
</dbReference>
<dbReference type="RefSeq" id="WP_068852794.1">
    <property type="nucleotide sequence ID" value="NZ_LYDR01000156.1"/>
</dbReference>
<evidence type="ECO:0000313" key="1">
    <source>
        <dbReference type="EMBL" id="ODA28186.1"/>
    </source>
</evidence>